<evidence type="ECO:0000256" key="1">
    <source>
        <dbReference type="ARBA" id="ARBA00004442"/>
    </source>
</evidence>
<comment type="subcellular location">
    <subcellularLocation>
        <location evidence="1">Cell outer membrane</location>
    </subcellularLocation>
</comment>
<sequence>NIEASLRWENDRFSISGNIFHADFDGFIYLTPGVVLEDGVEVDELDELPVFLFQQQGASFTGAEIEAEARFPEGLLGANWVTSASLDLVDGELD</sequence>
<reference evidence="5 6" key="1">
    <citation type="journal article" date="2018" name="Nat. Biotechnol.">
        <title>A standardized bacterial taxonomy based on genome phylogeny substantially revises the tree of life.</title>
        <authorList>
            <person name="Parks D.H."/>
            <person name="Chuvochina M."/>
            <person name="Waite D.W."/>
            <person name="Rinke C."/>
            <person name="Skarshewski A."/>
            <person name="Chaumeil P.A."/>
            <person name="Hugenholtz P."/>
        </authorList>
    </citation>
    <scope>NUCLEOTIDE SEQUENCE [LARGE SCALE GENOMIC DNA]</scope>
    <source>
        <strain evidence="5">UBA8557</strain>
    </source>
</reference>
<dbReference type="Gene3D" id="2.40.170.20">
    <property type="entry name" value="TonB-dependent receptor, beta-barrel domain"/>
    <property type="match status" value="1"/>
</dbReference>
<dbReference type="SUPFAM" id="SSF56935">
    <property type="entry name" value="Porins"/>
    <property type="match status" value="1"/>
</dbReference>
<dbReference type="AlphaFoldDB" id="A0A3B9L3E8"/>
<organism evidence="5 6">
    <name type="scientific">Hyphomonas atlantica</name>
    <dbReference type="NCBI Taxonomy" id="1280948"/>
    <lineage>
        <taxon>Bacteria</taxon>
        <taxon>Pseudomonadati</taxon>
        <taxon>Pseudomonadota</taxon>
        <taxon>Alphaproteobacteria</taxon>
        <taxon>Hyphomonadales</taxon>
        <taxon>Hyphomonadaceae</taxon>
        <taxon>Hyphomonas</taxon>
    </lineage>
</organism>
<evidence type="ECO:0000256" key="2">
    <source>
        <dbReference type="ARBA" id="ARBA00023136"/>
    </source>
</evidence>
<keyword evidence="3" id="KW-0998">Cell outer membrane</keyword>
<comment type="caution">
    <text evidence="5">The sequence shown here is derived from an EMBL/GenBank/DDBJ whole genome shotgun (WGS) entry which is preliminary data.</text>
</comment>
<dbReference type="EMBL" id="DMBR01000374">
    <property type="protein sequence ID" value="HAE95344.1"/>
    <property type="molecule type" value="Genomic_DNA"/>
</dbReference>
<evidence type="ECO:0000256" key="3">
    <source>
        <dbReference type="ARBA" id="ARBA00023237"/>
    </source>
</evidence>
<dbReference type="Pfam" id="PF00593">
    <property type="entry name" value="TonB_dep_Rec_b-barrel"/>
    <property type="match status" value="1"/>
</dbReference>
<feature type="domain" description="TonB-dependent receptor-like beta-barrel" evidence="4">
    <location>
        <begin position="1"/>
        <end position="81"/>
    </location>
</feature>
<keyword evidence="2" id="KW-0472">Membrane</keyword>
<feature type="non-terminal residue" evidence="5">
    <location>
        <position position="1"/>
    </location>
</feature>
<proteinExistence type="predicted"/>
<name>A0A3B9L3E8_9PROT</name>
<dbReference type="InterPro" id="IPR000531">
    <property type="entry name" value="Beta-barrel_TonB"/>
</dbReference>
<feature type="non-terminal residue" evidence="5">
    <location>
        <position position="94"/>
    </location>
</feature>
<dbReference type="InterPro" id="IPR036942">
    <property type="entry name" value="Beta-barrel_TonB_sf"/>
</dbReference>
<evidence type="ECO:0000313" key="6">
    <source>
        <dbReference type="Proteomes" id="UP000259173"/>
    </source>
</evidence>
<keyword evidence="5" id="KW-0675">Receptor</keyword>
<dbReference type="GO" id="GO:0009279">
    <property type="term" value="C:cell outer membrane"/>
    <property type="evidence" value="ECO:0007669"/>
    <property type="project" value="UniProtKB-SubCell"/>
</dbReference>
<protein>
    <submittedName>
        <fullName evidence="5">TonB-dependent receptor</fullName>
    </submittedName>
</protein>
<gene>
    <name evidence="5" type="ORF">DCG65_12345</name>
</gene>
<dbReference type="Proteomes" id="UP000259173">
    <property type="component" value="Unassembled WGS sequence"/>
</dbReference>
<evidence type="ECO:0000259" key="4">
    <source>
        <dbReference type="Pfam" id="PF00593"/>
    </source>
</evidence>
<evidence type="ECO:0000313" key="5">
    <source>
        <dbReference type="EMBL" id="HAE95344.1"/>
    </source>
</evidence>
<accession>A0A3B9L3E8</accession>